<dbReference type="InterPro" id="IPR004947">
    <property type="entry name" value="DNase_II"/>
</dbReference>
<evidence type="ECO:0000313" key="4">
    <source>
        <dbReference type="Proteomes" id="UP000494106"/>
    </source>
</evidence>
<dbReference type="Pfam" id="PF03265">
    <property type="entry name" value="DNase_II"/>
    <property type="match status" value="1"/>
</dbReference>
<accession>A0A8S1AR25</accession>
<comment type="caution">
    <text evidence="3">The sequence shown here is derived from an EMBL/GenBank/DDBJ whole genome shotgun (WGS) entry which is preliminary data.</text>
</comment>
<comment type="similarity">
    <text evidence="1">Belongs to the DNase II family.</text>
</comment>
<evidence type="ECO:0000256" key="1">
    <source>
        <dbReference type="ARBA" id="ARBA00007527"/>
    </source>
</evidence>
<evidence type="ECO:0008006" key="5">
    <source>
        <dbReference type="Google" id="ProtNLM"/>
    </source>
</evidence>
<dbReference type="GO" id="GO:0006309">
    <property type="term" value="P:apoptotic DNA fragmentation"/>
    <property type="evidence" value="ECO:0007669"/>
    <property type="project" value="TreeGrafter"/>
</dbReference>
<dbReference type="PANTHER" id="PTHR10858">
    <property type="entry name" value="DEOXYRIBONUCLEASE II"/>
    <property type="match status" value="1"/>
</dbReference>
<protein>
    <recommendedName>
        <fullName evidence="5">Plancitoxin-1</fullName>
    </recommendedName>
</protein>
<keyword evidence="4" id="KW-1185">Reference proteome</keyword>
<dbReference type="Proteomes" id="UP000494106">
    <property type="component" value="Unassembled WGS sequence"/>
</dbReference>
<reference evidence="3 4" key="1">
    <citation type="submission" date="2020-04" db="EMBL/GenBank/DDBJ databases">
        <authorList>
            <person name="Wallbank WR R."/>
            <person name="Pardo Diaz C."/>
            <person name="Kozak K."/>
            <person name="Martin S."/>
            <person name="Jiggins C."/>
            <person name="Moest M."/>
            <person name="Warren A I."/>
            <person name="Byers J.R.P. K."/>
            <person name="Montejo-Kovacevich G."/>
            <person name="Yen C E."/>
        </authorList>
    </citation>
    <scope>NUCLEOTIDE SEQUENCE [LARGE SCALE GENOMIC DNA]</scope>
</reference>
<organism evidence="3 4">
    <name type="scientific">Arctia plantaginis</name>
    <name type="common">Wood tiger moth</name>
    <name type="synonym">Phalaena plantaginis</name>
    <dbReference type="NCBI Taxonomy" id="874455"/>
    <lineage>
        <taxon>Eukaryota</taxon>
        <taxon>Metazoa</taxon>
        <taxon>Ecdysozoa</taxon>
        <taxon>Arthropoda</taxon>
        <taxon>Hexapoda</taxon>
        <taxon>Insecta</taxon>
        <taxon>Pterygota</taxon>
        <taxon>Neoptera</taxon>
        <taxon>Endopterygota</taxon>
        <taxon>Lepidoptera</taxon>
        <taxon>Glossata</taxon>
        <taxon>Ditrysia</taxon>
        <taxon>Noctuoidea</taxon>
        <taxon>Erebidae</taxon>
        <taxon>Arctiinae</taxon>
        <taxon>Arctia</taxon>
    </lineage>
</organism>
<sequence length="303" mass="34456">MSSRQKRRFHASSTFLNHNSMIQYTLAPLYKRSTTVDISSMAVMAYGGDFSDLPASTSSGILFGNSLGGVWISHTLPGFPNLTMRGPPLISEKDYDKGHMIMCLTLNLMTLNKIAAVVKHTEFKITDFSLPQSLRSSLLEWARIERDPSQRGINPSQTKLLNFSTRNKLLQGKILVRGADDSRNLYHTFAKMQRIVLDVYNSNYEYPKPTCQRVYSLRYMEKISINFPEQKVCYIPRKKDKTSFGVSTGAVWQRSGRNSAQYWTCIGDHDRHGYLAKGGLLTCAEDYSLWFGLDNFKTKEPEC</sequence>
<name>A0A8S1AR25_ARCPL</name>
<dbReference type="PANTHER" id="PTHR10858:SF23">
    <property type="entry name" value="DEOXYRIBONUCLEASE II"/>
    <property type="match status" value="1"/>
</dbReference>
<dbReference type="OrthoDB" id="10261598at2759"/>
<evidence type="ECO:0000313" key="3">
    <source>
        <dbReference type="EMBL" id="CAB3247355.1"/>
    </source>
</evidence>
<dbReference type="GO" id="GO:0004531">
    <property type="term" value="F:deoxyribonuclease II activity"/>
    <property type="evidence" value="ECO:0007669"/>
    <property type="project" value="InterPro"/>
</dbReference>
<gene>
    <name evidence="3" type="ORF">APLA_LOCUS11300</name>
</gene>
<keyword evidence="2" id="KW-0378">Hydrolase</keyword>
<evidence type="ECO:0000256" key="2">
    <source>
        <dbReference type="ARBA" id="ARBA00022801"/>
    </source>
</evidence>
<dbReference type="AlphaFoldDB" id="A0A8S1AR25"/>
<proteinExistence type="inferred from homology"/>
<dbReference type="EMBL" id="CADEBC010000530">
    <property type="protein sequence ID" value="CAB3247355.1"/>
    <property type="molecule type" value="Genomic_DNA"/>
</dbReference>